<keyword evidence="2" id="KW-1185">Reference proteome</keyword>
<evidence type="ECO:0000313" key="1">
    <source>
        <dbReference type="EMBL" id="TCK05302.1"/>
    </source>
</evidence>
<comment type="caution">
    <text evidence="1">The sequence shown here is derived from an EMBL/GenBank/DDBJ whole genome shotgun (WGS) entry which is preliminary data.</text>
</comment>
<evidence type="ECO:0000313" key="2">
    <source>
        <dbReference type="Proteomes" id="UP000295777"/>
    </source>
</evidence>
<name>A0A4R1GLN5_9BACT</name>
<proteinExistence type="predicted"/>
<organism evidence="1 2">
    <name type="scientific">Phorcysia thermohydrogeniphila</name>
    <dbReference type="NCBI Taxonomy" id="936138"/>
    <lineage>
        <taxon>Bacteria</taxon>
        <taxon>Pseudomonadati</taxon>
        <taxon>Aquificota</taxon>
        <taxon>Aquificia</taxon>
        <taxon>Desulfurobacteriales</taxon>
        <taxon>Desulfurobacteriaceae</taxon>
        <taxon>Phorcysia</taxon>
    </lineage>
</organism>
<protein>
    <recommendedName>
        <fullName evidence="3">YD repeat-containing protein</fullName>
    </recommendedName>
</protein>
<reference evidence="1 2" key="1">
    <citation type="submission" date="2019-03" db="EMBL/GenBank/DDBJ databases">
        <title>Genomic Encyclopedia of Archaeal and Bacterial Type Strains, Phase II (KMG-II): from individual species to whole genera.</title>
        <authorList>
            <person name="Goeker M."/>
        </authorList>
    </citation>
    <scope>NUCLEOTIDE SEQUENCE [LARGE SCALE GENOMIC DNA]</scope>
    <source>
        <strain evidence="1 2">DSM 24425</strain>
    </source>
</reference>
<dbReference type="OrthoDB" id="9957429at2"/>
<gene>
    <name evidence="1" type="ORF">CLV27_0729</name>
</gene>
<dbReference type="Proteomes" id="UP000295777">
    <property type="component" value="Unassembled WGS sequence"/>
</dbReference>
<dbReference type="EMBL" id="SMFV01000002">
    <property type="protein sequence ID" value="TCK05302.1"/>
    <property type="molecule type" value="Genomic_DNA"/>
</dbReference>
<dbReference type="RefSeq" id="WP_132525907.1">
    <property type="nucleotide sequence ID" value="NZ_SMFV01000002.1"/>
</dbReference>
<dbReference type="PROSITE" id="PS51257">
    <property type="entry name" value="PROKAR_LIPOPROTEIN"/>
    <property type="match status" value="1"/>
</dbReference>
<sequence>MRFAILFLIGIPVFSIFLSSCGIGFFESRYVYDNQNRLEREEYKSVSEHKELRFIYDNNGNIIEVRTN</sequence>
<evidence type="ECO:0008006" key="3">
    <source>
        <dbReference type="Google" id="ProtNLM"/>
    </source>
</evidence>
<dbReference type="AlphaFoldDB" id="A0A4R1GLN5"/>
<accession>A0A4R1GLN5</accession>